<accession>A0ABU0JJI5</accession>
<dbReference type="InterPro" id="IPR036700">
    <property type="entry name" value="BOBF_sf"/>
</dbReference>
<organism evidence="1 2">
    <name type="scientific">Labrys wisconsinensis</name>
    <dbReference type="NCBI Taxonomy" id="425677"/>
    <lineage>
        <taxon>Bacteria</taxon>
        <taxon>Pseudomonadati</taxon>
        <taxon>Pseudomonadota</taxon>
        <taxon>Alphaproteobacteria</taxon>
        <taxon>Hyphomicrobiales</taxon>
        <taxon>Xanthobacteraceae</taxon>
        <taxon>Labrys</taxon>
    </lineage>
</organism>
<dbReference type="SUPFAM" id="SSF101756">
    <property type="entry name" value="Hypothetical protein YgiW"/>
    <property type="match status" value="1"/>
</dbReference>
<keyword evidence="2" id="KW-1185">Reference proteome</keyword>
<dbReference type="Proteomes" id="UP001242480">
    <property type="component" value="Unassembled WGS sequence"/>
</dbReference>
<sequence length="103" mass="10775">MPVSIAAMPDWSTVTIKGQVAEIFGNKFVVVDGSGRALVDAGPGGEGGRTVAKDEAVTVQGRFEDGFIRASFVVHADGRVEALGRPDGPPRPPLRALLHRLVG</sequence>
<gene>
    <name evidence="1" type="ORF">QO011_006465</name>
</gene>
<comment type="caution">
    <text evidence="1">The sequence shown here is derived from an EMBL/GenBank/DDBJ whole genome shotgun (WGS) entry which is preliminary data.</text>
</comment>
<proteinExistence type="predicted"/>
<evidence type="ECO:0000313" key="1">
    <source>
        <dbReference type="EMBL" id="MDQ0473429.1"/>
    </source>
</evidence>
<name>A0ABU0JJI5_9HYPH</name>
<dbReference type="RefSeq" id="WP_307281680.1">
    <property type="nucleotide sequence ID" value="NZ_JAUSVX010000016.1"/>
</dbReference>
<reference evidence="1 2" key="1">
    <citation type="submission" date="2023-07" db="EMBL/GenBank/DDBJ databases">
        <title>Genomic Encyclopedia of Type Strains, Phase IV (KMG-IV): sequencing the most valuable type-strain genomes for metagenomic binning, comparative biology and taxonomic classification.</title>
        <authorList>
            <person name="Goeker M."/>
        </authorList>
    </citation>
    <scope>NUCLEOTIDE SEQUENCE [LARGE SCALE GENOMIC DNA]</scope>
    <source>
        <strain evidence="1 2">DSM 19619</strain>
    </source>
</reference>
<protein>
    <submittedName>
        <fullName evidence="1">Uncharacterized protein YdeI (BOF family)</fullName>
    </submittedName>
</protein>
<evidence type="ECO:0000313" key="2">
    <source>
        <dbReference type="Proteomes" id="UP001242480"/>
    </source>
</evidence>
<dbReference type="EMBL" id="JAUSVX010000016">
    <property type="protein sequence ID" value="MDQ0473429.1"/>
    <property type="molecule type" value="Genomic_DNA"/>
</dbReference>